<name>A0A202EB81_9EURY</name>
<dbReference type="Gene3D" id="3.40.50.880">
    <property type="match status" value="1"/>
</dbReference>
<dbReference type="InterPro" id="IPR003476">
    <property type="entry name" value="Glyco_hydro_42"/>
</dbReference>
<dbReference type="Pfam" id="PF08532">
    <property type="entry name" value="Glyco_hydro_42M"/>
    <property type="match status" value="1"/>
</dbReference>
<dbReference type="EC" id="3.2.1.23" evidence="3"/>
<comment type="similarity">
    <text evidence="2">Belongs to the glycosyl hydrolase 42 family.</text>
</comment>
<dbReference type="RefSeq" id="WP_087713767.1">
    <property type="nucleotide sequence ID" value="NZ_MWPH01000001.1"/>
</dbReference>
<dbReference type="Proteomes" id="UP000196084">
    <property type="component" value="Unassembled WGS sequence"/>
</dbReference>
<keyword evidence="6" id="KW-0862">Zinc</keyword>
<dbReference type="PANTHER" id="PTHR36447:SF2">
    <property type="entry name" value="BETA-GALACTOSIDASE YESZ"/>
    <property type="match status" value="1"/>
</dbReference>
<evidence type="ECO:0000313" key="11">
    <source>
        <dbReference type="Proteomes" id="UP000196084"/>
    </source>
</evidence>
<comment type="caution">
    <text evidence="10">The sequence shown here is derived from an EMBL/GenBank/DDBJ whole genome shotgun (WGS) entry which is preliminary data.</text>
</comment>
<accession>A0A202EB81</accession>
<evidence type="ECO:0000256" key="6">
    <source>
        <dbReference type="ARBA" id="ARBA00022833"/>
    </source>
</evidence>
<evidence type="ECO:0000259" key="8">
    <source>
        <dbReference type="Pfam" id="PF02449"/>
    </source>
</evidence>
<dbReference type="EMBL" id="MWPH01000001">
    <property type="protein sequence ID" value="OVE85502.1"/>
    <property type="molecule type" value="Genomic_DNA"/>
</dbReference>
<dbReference type="CDD" id="cd03143">
    <property type="entry name" value="A4_beta-galactosidase_middle_domain"/>
    <property type="match status" value="1"/>
</dbReference>
<evidence type="ECO:0000256" key="3">
    <source>
        <dbReference type="ARBA" id="ARBA00012756"/>
    </source>
</evidence>
<dbReference type="InterPro" id="IPR017853">
    <property type="entry name" value="GH"/>
</dbReference>
<evidence type="ECO:0000313" key="10">
    <source>
        <dbReference type="EMBL" id="OVE85502.1"/>
    </source>
</evidence>
<gene>
    <name evidence="10" type="ORF">B2G88_01375</name>
</gene>
<feature type="domain" description="Beta-galactosidase trimerisation" evidence="9">
    <location>
        <begin position="401"/>
        <end position="607"/>
    </location>
</feature>
<dbReference type="InterPro" id="IPR013738">
    <property type="entry name" value="Beta_galactosidase_Trimer"/>
</dbReference>
<keyword evidence="11" id="KW-1185">Reference proteome</keyword>
<dbReference type="SUPFAM" id="SSF51011">
    <property type="entry name" value="Glycosyl hydrolase domain"/>
    <property type="match status" value="1"/>
</dbReference>
<dbReference type="SUPFAM" id="SSF52317">
    <property type="entry name" value="Class I glutamine amidotransferase-like"/>
    <property type="match status" value="1"/>
</dbReference>
<dbReference type="GO" id="GO:0046872">
    <property type="term" value="F:metal ion binding"/>
    <property type="evidence" value="ECO:0007669"/>
    <property type="project" value="UniProtKB-KW"/>
</dbReference>
<evidence type="ECO:0000259" key="9">
    <source>
        <dbReference type="Pfam" id="PF08532"/>
    </source>
</evidence>
<dbReference type="GO" id="GO:0009341">
    <property type="term" value="C:beta-galactosidase complex"/>
    <property type="evidence" value="ECO:0007669"/>
    <property type="project" value="InterPro"/>
</dbReference>
<sequence length="675" mass="76250">MNLGVCYFPEHWPRERWETDIEAMAEAGLEYVRMAEFSWAAIEPERGEFDFEWLDEVVDLIGEYDMQAVLCTPTATPPKWLVDEHPEIRQETFDGTTLEFGSRRHYCFNSDAFREETDRIISEMAGRYADNPAVAGWQTDNEFGCHETVRCYCDDCEAAFREWVAEKYNSIEDLNESWGNRFWSQQYNAFDEIDAPGPTPDGHHPARLLEYARFSSDSVVDYNAFQADLLREIDADWFVTHNFMGHFSDLNAFDVSDDLEMVAWDSYPTGFVQEMSPEEPTVDELRAGNPDQLGLNHDLYRSARDRPFWVMEQQPGDINWPAQGTQPADGAMRLWAHHASAHGADGIVYFRWQRCLEGQEQYHAGLRKQDGSPDRGYHDATQAADELAAIGGEDGVDHVDAPVALLFDYDSCWALEEQPHAPDFDYWQLLESFHGALRARGVQVDVVPPTNDLEGYDAVVAPALHLVTDEITTRLEEYVEAGGELLLGPRTGVKDAYNKLRPALQPGPLTDLVGATVEQHDTLPERIETVVSPVDGDDSYGFRTWAEWLEADDADPLFTYEMDGIEDGHTAAVRNSVGDGTVVYCGVWPDADLADELVRPLLARADVDYTERLPDGLRINHRDGRTWVTNFTSDAYRLETGDDTDWLVGDSTIDAFDVAVADDDLSDEFGVEPLE</sequence>
<reference evidence="10 11" key="1">
    <citation type="submission" date="2017-02" db="EMBL/GenBank/DDBJ databases">
        <title>Natronthermophilus aegyptiacus gen. nov.,sp. nov., an aerobic, extremely halophilic alkalithermophilic archaeon isolated from the athalassohaline Wadi An Natrun, Egypt.</title>
        <authorList>
            <person name="Zhao B."/>
        </authorList>
    </citation>
    <scope>NUCLEOTIDE SEQUENCE [LARGE SCALE GENOMIC DNA]</scope>
    <source>
        <strain evidence="10 11">CGMCC 1.3597</strain>
    </source>
</reference>
<dbReference type="AlphaFoldDB" id="A0A202EB81"/>
<proteinExistence type="inferred from homology"/>
<dbReference type="Gene3D" id="2.60.40.1180">
    <property type="entry name" value="Golgi alpha-mannosidase II"/>
    <property type="match status" value="1"/>
</dbReference>
<dbReference type="InterPro" id="IPR013529">
    <property type="entry name" value="Glyco_hydro_42_N"/>
</dbReference>
<evidence type="ECO:0000256" key="1">
    <source>
        <dbReference type="ARBA" id="ARBA00001412"/>
    </source>
</evidence>
<dbReference type="PIRSF" id="PIRSF001084">
    <property type="entry name" value="B-galactosidase"/>
    <property type="match status" value="1"/>
</dbReference>
<evidence type="ECO:0000256" key="4">
    <source>
        <dbReference type="ARBA" id="ARBA00022723"/>
    </source>
</evidence>
<dbReference type="Pfam" id="PF02449">
    <property type="entry name" value="Glyco_hydro_42"/>
    <property type="match status" value="1"/>
</dbReference>
<dbReference type="Gene3D" id="3.20.20.80">
    <property type="entry name" value="Glycosidases"/>
    <property type="match status" value="1"/>
</dbReference>
<organism evidence="10 11">
    <name type="scientific">Natronolimnobius baerhuensis</name>
    <dbReference type="NCBI Taxonomy" id="253108"/>
    <lineage>
        <taxon>Archaea</taxon>
        <taxon>Methanobacteriati</taxon>
        <taxon>Methanobacteriota</taxon>
        <taxon>Stenosarchaea group</taxon>
        <taxon>Halobacteria</taxon>
        <taxon>Halobacteriales</taxon>
        <taxon>Natrialbaceae</taxon>
        <taxon>Natronolimnobius</taxon>
    </lineage>
</organism>
<dbReference type="PANTHER" id="PTHR36447">
    <property type="entry name" value="BETA-GALACTOSIDASE GANA"/>
    <property type="match status" value="1"/>
</dbReference>
<keyword evidence="7" id="KW-0326">Glycosidase</keyword>
<dbReference type="InterPro" id="IPR029062">
    <property type="entry name" value="Class_I_gatase-like"/>
</dbReference>
<dbReference type="SUPFAM" id="SSF51445">
    <property type="entry name" value="(Trans)glycosidases"/>
    <property type="match status" value="1"/>
</dbReference>
<evidence type="ECO:0000256" key="5">
    <source>
        <dbReference type="ARBA" id="ARBA00022801"/>
    </source>
</evidence>
<keyword evidence="4" id="KW-0479">Metal-binding</keyword>
<dbReference type="OrthoDB" id="85141at2157"/>
<protein>
    <recommendedName>
        <fullName evidence="3">beta-galactosidase</fullName>
        <ecNumber evidence="3">3.2.1.23</ecNumber>
    </recommendedName>
</protein>
<dbReference type="GO" id="GO:0005975">
    <property type="term" value="P:carbohydrate metabolic process"/>
    <property type="evidence" value="ECO:0007669"/>
    <property type="project" value="InterPro"/>
</dbReference>
<feature type="domain" description="Glycoside hydrolase family 42 N-terminal" evidence="8">
    <location>
        <begin position="6"/>
        <end position="389"/>
    </location>
</feature>
<dbReference type="InterPro" id="IPR013780">
    <property type="entry name" value="Glyco_hydro_b"/>
</dbReference>
<dbReference type="GO" id="GO:0004565">
    <property type="term" value="F:beta-galactosidase activity"/>
    <property type="evidence" value="ECO:0007669"/>
    <property type="project" value="UniProtKB-EC"/>
</dbReference>
<keyword evidence="5" id="KW-0378">Hydrolase</keyword>
<comment type="catalytic activity">
    <reaction evidence="1">
        <text>Hydrolysis of terminal non-reducing beta-D-galactose residues in beta-D-galactosides.</text>
        <dbReference type="EC" id="3.2.1.23"/>
    </reaction>
</comment>
<evidence type="ECO:0000256" key="7">
    <source>
        <dbReference type="ARBA" id="ARBA00023295"/>
    </source>
</evidence>
<evidence type="ECO:0000256" key="2">
    <source>
        <dbReference type="ARBA" id="ARBA00005940"/>
    </source>
</evidence>